<dbReference type="Gene3D" id="3.40.50.1820">
    <property type="entry name" value="alpha/beta hydrolase"/>
    <property type="match status" value="1"/>
</dbReference>
<organism evidence="5 6">
    <name type="scientific">Diploptera punctata</name>
    <name type="common">Pacific beetle cockroach</name>
    <dbReference type="NCBI Taxonomy" id="6984"/>
    <lineage>
        <taxon>Eukaryota</taxon>
        <taxon>Metazoa</taxon>
        <taxon>Ecdysozoa</taxon>
        <taxon>Arthropoda</taxon>
        <taxon>Hexapoda</taxon>
        <taxon>Insecta</taxon>
        <taxon>Pterygota</taxon>
        <taxon>Neoptera</taxon>
        <taxon>Polyneoptera</taxon>
        <taxon>Dictyoptera</taxon>
        <taxon>Blattodea</taxon>
        <taxon>Blaberoidea</taxon>
        <taxon>Blaberidae</taxon>
        <taxon>Diplopterinae</taxon>
        <taxon>Diploptera</taxon>
    </lineage>
</organism>
<reference evidence="5" key="1">
    <citation type="journal article" date="2023" name="IScience">
        <title>Live-bearing cockroach genome reveals convergent evolutionary mechanisms linked to viviparity in insects and beyond.</title>
        <authorList>
            <person name="Fouks B."/>
            <person name="Harrison M.C."/>
            <person name="Mikhailova A.A."/>
            <person name="Marchal E."/>
            <person name="English S."/>
            <person name="Carruthers M."/>
            <person name="Jennings E.C."/>
            <person name="Chiamaka E.L."/>
            <person name="Frigard R.A."/>
            <person name="Pippel M."/>
            <person name="Attardo G.M."/>
            <person name="Benoit J.B."/>
            <person name="Bornberg-Bauer E."/>
            <person name="Tobe S.S."/>
        </authorList>
    </citation>
    <scope>NUCLEOTIDE SEQUENCE</scope>
    <source>
        <strain evidence="5">Stay&amp;Tobe</strain>
    </source>
</reference>
<sequence length="475" mass="55456">MMLRNPVNQLSQYRIDSNVTDRHASLTRAASSNVCVSYGTESTKKMAFLRTVYIYSLACFYGLMVSLHLLYSYIRNPSKFPVKERKNPPKCLTDPINGTHGYLSLKDIKIHYVEKGDRTKPLMLFVHGYPEFWYSWRYQMKEFSKDYWTVAIDMRGYGDSEKPNGIENYYVKYLIDDIKHVVEGLGRKKFILVAHDWGGVIAWSFVQKYPEMLERYIIMNAPYSPAFMEVVKTNKKQFKSSWYVFFYQLPYLPELLIRSFDFRVFKVLFKAKTPKTTTIATDEDIEAFKYTFSKPGSITPPINYYRANFGNRSSDGGRIKEIDIPAPGLFLFGEKDDYLVLDHLEIGKKYVKNLVTKIVKDFHSWRHLHAAEVIGLIVNILKPLINRIFYRIEQLVHQMTFLNFLQKAASIGRILKEKRETNELKNPSKKRPPLLGNYRNSHYEMSIGKNRGKESNILISDTHDPGTFLYRIGTN</sequence>
<dbReference type="SUPFAM" id="SSF53474">
    <property type="entry name" value="alpha/beta-Hydrolases"/>
    <property type="match status" value="1"/>
</dbReference>
<dbReference type="PANTHER" id="PTHR43329">
    <property type="entry name" value="EPOXIDE HYDROLASE"/>
    <property type="match status" value="1"/>
</dbReference>
<name>A0AAD7Z5V6_DIPPU</name>
<keyword evidence="6" id="KW-1185">Reference proteome</keyword>
<feature type="domain" description="AB hydrolase-1" evidence="4">
    <location>
        <begin position="121"/>
        <end position="363"/>
    </location>
</feature>
<reference evidence="5" key="2">
    <citation type="submission" date="2023-05" db="EMBL/GenBank/DDBJ databases">
        <authorList>
            <person name="Fouks B."/>
        </authorList>
    </citation>
    <scope>NUCLEOTIDE SEQUENCE</scope>
    <source>
        <strain evidence="5">Stay&amp;Tobe</strain>
        <tissue evidence="5">Testes</tissue>
    </source>
</reference>
<dbReference type="Proteomes" id="UP001233999">
    <property type="component" value="Unassembled WGS sequence"/>
</dbReference>
<dbReference type="GO" id="GO:0004301">
    <property type="term" value="F:epoxide hydrolase activity"/>
    <property type="evidence" value="ECO:0007669"/>
    <property type="project" value="UniProtKB-ARBA"/>
</dbReference>
<evidence type="ECO:0000256" key="1">
    <source>
        <dbReference type="ARBA" id="ARBA00022801"/>
    </source>
</evidence>
<keyword evidence="3" id="KW-0812">Transmembrane</keyword>
<dbReference type="AlphaFoldDB" id="A0AAD7Z5V6"/>
<keyword evidence="3" id="KW-1133">Transmembrane helix</keyword>
<dbReference type="InterPro" id="IPR029058">
    <property type="entry name" value="AB_hydrolase_fold"/>
</dbReference>
<feature type="non-terminal residue" evidence="5">
    <location>
        <position position="1"/>
    </location>
</feature>
<accession>A0AAD7Z5V6</accession>
<protein>
    <recommendedName>
        <fullName evidence="4">AB hydrolase-1 domain-containing protein</fullName>
    </recommendedName>
</protein>
<proteinExistence type="inferred from homology"/>
<feature type="transmembrane region" description="Helical" evidence="3">
    <location>
        <begin position="52"/>
        <end position="74"/>
    </location>
</feature>
<keyword evidence="3" id="KW-0472">Membrane</keyword>
<evidence type="ECO:0000256" key="2">
    <source>
        <dbReference type="ARBA" id="ARBA00038334"/>
    </source>
</evidence>
<evidence type="ECO:0000259" key="4">
    <source>
        <dbReference type="Pfam" id="PF00561"/>
    </source>
</evidence>
<dbReference type="PRINTS" id="PR00412">
    <property type="entry name" value="EPOXHYDRLASE"/>
</dbReference>
<dbReference type="InterPro" id="IPR000073">
    <property type="entry name" value="AB_hydrolase_1"/>
</dbReference>
<keyword evidence="1" id="KW-0378">Hydrolase</keyword>
<comment type="similarity">
    <text evidence="2">Belongs to the AB hydrolase superfamily. Epoxide hydrolase family.</text>
</comment>
<gene>
    <name evidence="5" type="ORF">L9F63_008342</name>
</gene>
<dbReference type="EMBL" id="JASPKZ010010285">
    <property type="protein sequence ID" value="KAJ9574479.1"/>
    <property type="molecule type" value="Genomic_DNA"/>
</dbReference>
<evidence type="ECO:0000256" key="3">
    <source>
        <dbReference type="SAM" id="Phobius"/>
    </source>
</evidence>
<dbReference type="PRINTS" id="PR00111">
    <property type="entry name" value="ABHYDROLASE"/>
</dbReference>
<evidence type="ECO:0000313" key="6">
    <source>
        <dbReference type="Proteomes" id="UP001233999"/>
    </source>
</evidence>
<dbReference type="Pfam" id="PF00561">
    <property type="entry name" value="Abhydrolase_1"/>
    <property type="match status" value="1"/>
</dbReference>
<comment type="caution">
    <text evidence="5">The sequence shown here is derived from an EMBL/GenBank/DDBJ whole genome shotgun (WGS) entry which is preliminary data.</text>
</comment>
<evidence type="ECO:0000313" key="5">
    <source>
        <dbReference type="EMBL" id="KAJ9574479.1"/>
    </source>
</evidence>
<dbReference type="InterPro" id="IPR000639">
    <property type="entry name" value="Epox_hydrolase-like"/>
</dbReference>